<keyword evidence="2" id="KW-1185">Reference proteome</keyword>
<proteinExistence type="predicted"/>
<dbReference type="AlphaFoldDB" id="A0AAI9TA95"/>
<dbReference type="Proteomes" id="UP001227192">
    <property type="component" value="Unassembled WGS sequence"/>
</dbReference>
<reference evidence="1" key="2">
    <citation type="journal article" date="2016" name="Fungal Biol.">
        <title>Ochratoxin A production by Penicillium thymicola.</title>
        <authorList>
            <person name="Nguyen H.D.T."/>
            <person name="McMullin D.R."/>
            <person name="Ponomareva E."/>
            <person name="Riley R."/>
            <person name="Pomraning K.R."/>
            <person name="Baker S.E."/>
            <person name="Seifert K.A."/>
        </authorList>
    </citation>
    <scope>NUCLEOTIDE SEQUENCE</scope>
    <source>
        <strain evidence="1">DAOM 180753</strain>
    </source>
</reference>
<protein>
    <submittedName>
        <fullName evidence="1">Uncharacterized protein</fullName>
    </submittedName>
</protein>
<comment type="caution">
    <text evidence="1">The sequence shown here is derived from an EMBL/GenBank/DDBJ whole genome shotgun (WGS) entry which is preliminary data.</text>
</comment>
<organism evidence="1 2">
    <name type="scientific">Penicillium thymicola</name>
    <dbReference type="NCBI Taxonomy" id="293382"/>
    <lineage>
        <taxon>Eukaryota</taxon>
        <taxon>Fungi</taxon>
        <taxon>Dikarya</taxon>
        <taxon>Ascomycota</taxon>
        <taxon>Pezizomycotina</taxon>
        <taxon>Eurotiomycetes</taxon>
        <taxon>Eurotiomycetidae</taxon>
        <taxon>Eurotiales</taxon>
        <taxon>Aspergillaceae</taxon>
        <taxon>Penicillium</taxon>
    </lineage>
</organism>
<evidence type="ECO:0000313" key="2">
    <source>
        <dbReference type="Proteomes" id="UP001227192"/>
    </source>
</evidence>
<dbReference type="EMBL" id="LACB01000446">
    <property type="protein sequence ID" value="KAJ9483293.1"/>
    <property type="molecule type" value="Genomic_DNA"/>
</dbReference>
<feature type="non-terminal residue" evidence="1">
    <location>
        <position position="82"/>
    </location>
</feature>
<name>A0AAI9TA95_PENTH</name>
<accession>A0AAI9TA95</accession>
<evidence type="ECO:0000313" key="1">
    <source>
        <dbReference type="EMBL" id="KAJ9483293.1"/>
    </source>
</evidence>
<gene>
    <name evidence="1" type="ORF">VN97_g10125</name>
</gene>
<sequence>MGHHRQCTTIKPVFQNTRSILCQPTGDYRDHHHITLSLVPYNLFYHRLLEVRYINFNFSFTPTYFTGHARSQIPVLLKERPL</sequence>
<reference evidence="1" key="1">
    <citation type="submission" date="2015-06" db="EMBL/GenBank/DDBJ databases">
        <authorList>
            <person name="Nguyen H."/>
        </authorList>
    </citation>
    <scope>NUCLEOTIDE SEQUENCE</scope>
    <source>
        <strain evidence="1">DAOM 180753</strain>
    </source>
</reference>